<keyword evidence="8" id="KW-0662">Pyridine nucleotide biosynthesis</keyword>
<reference evidence="18 19" key="1">
    <citation type="journal article" date="2013" name="BMC Genomics">
        <title>Reconstruction of the lipid metabolism for the microalga Monoraphidium neglectum from its genome sequence reveals characteristics suitable for biofuel production.</title>
        <authorList>
            <person name="Bogen C."/>
            <person name="Al-Dilaimi A."/>
            <person name="Albersmeier A."/>
            <person name="Wichmann J."/>
            <person name="Grundmann M."/>
            <person name="Rupp O."/>
            <person name="Lauersen K.J."/>
            <person name="Blifernez-Klassen O."/>
            <person name="Kalinowski J."/>
            <person name="Goesmann A."/>
            <person name="Mussgnug J.H."/>
            <person name="Kruse O."/>
        </authorList>
    </citation>
    <scope>NUCLEOTIDE SEQUENCE [LARGE SCALE GENOMIC DNA]</scope>
    <source>
        <strain evidence="18 19">SAG 48.87</strain>
    </source>
</reference>
<keyword evidence="5" id="KW-0004">4Fe-4S</keyword>
<comment type="similarity">
    <text evidence="15">Belongs to the quinolinate synthase family. Type 1 subfamily.</text>
</comment>
<dbReference type="SUPFAM" id="SSF82649">
    <property type="entry name" value="SufE/NifU"/>
    <property type="match status" value="1"/>
</dbReference>
<evidence type="ECO:0000256" key="13">
    <source>
        <dbReference type="ARBA" id="ARBA00023014"/>
    </source>
</evidence>
<evidence type="ECO:0000256" key="11">
    <source>
        <dbReference type="ARBA" id="ARBA00022946"/>
    </source>
</evidence>
<dbReference type="FunFam" id="3.40.50.10800:FF:000006">
    <property type="entry name" value="Quinolinate synthase, chloroplastic"/>
    <property type="match status" value="1"/>
</dbReference>
<evidence type="ECO:0000256" key="4">
    <source>
        <dbReference type="ARBA" id="ARBA00012669"/>
    </source>
</evidence>
<dbReference type="Gene3D" id="3.90.1010.10">
    <property type="match status" value="1"/>
</dbReference>
<protein>
    <recommendedName>
        <fullName evidence="16">Quinolinate synthase, chloroplastic</fullName>
        <ecNumber evidence="4">2.5.1.72</ecNumber>
    </recommendedName>
</protein>
<keyword evidence="13" id="KW-0411">Iron-sulfur</keyword>
<dbReference type="PANTHER" id="PTHR30573:SF0">
    <property type="entry name" value="QUINOLINATE SYNTHASE, CHLOROPLASTIC"/>
    <property type="match status" value="1"/>
</dbReference>
<evidence type="ECO:0000256" key="10">
    <source>
        <dbReference type="ARBA" id="ARBA00022723"/>
    </source>
</evidence>
<keyword evidence="11" id="KW-0809">Transit peptide</keyword>
<keyword evidence="9 18" id="KW-0808">Transferase</keyword>
<dbReference type="PANTHER" id="PTHR30573">
    <property type="entry name" value="QUINOLINATE SYNTHETASE A"/>
    <property type="match status" value="1"/>
</dbReference>
<evidence type="ECO:0000259" key="17">
    <source>
        <dbReference type="Pfam" id="PF02657"/>
    </source>
</evidence>
<accession>A0A0D2MKQ9</accession>
<dbReference type="AlphaFoldDB" id="A0A0D2MKQ9"/>
<dbReference type="InterPro" id="IPR003808">
    <property type="entry name" value="Fe-S_metab-assoc_dom"/>
</dbReference>
<dbReference type="GO" id="GO:0046872">
    <property type="term" value="F:metal ion binding"/>
    <property type="evidence" value="ECO:0007669"/>
    <property type="project" value="UniProtKB-KW"/>
</dbReference>
<dbReference type="GO" id="GO:0008987">
    <property type="term" value="F:quinolinate synthetase A activity"/>
    <property type="evidence" value="ECO:0007669"/>
    <property type="project" value="InterPro"/>
</dbReference>
<evidence type="ECO:0000256" key="8">
    <source>
        <dbReference type="ARBA" id="ARBA00022642"/>
    </source>
</evidence>
<dbReference type="OrthoDB" id="66991at2759"/>
<evidence type="ECO:0000256" key="2">
    <source>
        <dbReference type="ARBA" id="ARBA00004229"/>
    </source>
</evidence>
<gene>
    <name evidence="18" type="ORF">MNEG_6827</name>
</gene>
<evidence type="ECO:0000256" key="7">
    <source>
        <dbReference type="ARBA" id="ARBA00022640"/>
    </source>
</evidence>
<dbReference type="GO" id="GO:0051539">
    <property type="term" value="F:4 iron, 4 sulfur cluster binding"/>
    <property type="evidence" value="ECO:0007669"/>
    <property type="project" value="UniProtKB-KW"/>
</dbReference>
<evidence type="ECO:0000256" key="3">
    <source>
        <dbReference type="ARBA" id="ARBA00005065"/>
    </source>
</evidence>
<dbReference type="EMBL" id="KK101368">
    <property type="protein sequence ID" value="KIZ01137.1"/>
    <property type="molecule type" value="Genomic_DNA"/>
</dbReference>
<dbReference type="SUPFAM" id="SSF142754">
    <property type="entry name" value="NadA-like"/>
    <property type="match status" value="1"/>
</dbReference>
<evidence type="ECO:0000313" key="18">
    <source>
        <dbReference type="EMBL" id="KIZ01137.1"/>
    </source>
</evidence>
<keyword evidence="19" id="KW-1185">Reference proteome</keyword>
<comment type="cofactor">
    <cofactor evidence="1">
        <name>[4Fe-4S] cluster</name>
        <dbReference type="ChEBI" id="CHEBI:49883"/>
    </cofactor>
</comment>
<evidence type="ECO:0000256" key="14">
    <source>
        <dbReference type="ARBA" id="ARBA00052166"/>
    </source>
</evidence>
<dbReference type="GO" id="GO:0009507">
    <property type="term" value="C:chloroplast"/>
    <property type="evidence" value="ECO:0007669"/>
    <property type="project" value="UniProtKB-SubCell"/>
</dbReference>
<feature type="domain" description="Fe-S metabolism associated" evidence="17">
    <location>
        <begin position="2"/>
        <end position="87"/>
    </location>
</feature>
<dbReference type="Pfam" id="PF02445">
    <property type="entry name" value="NadA"/>
    <property type="match status" value="1"/>
</dbReference>
<dbReference type="GeneID" id="25739703"/>
<sequence length="588" mass="61390">MGCSAQAWVHASIDAANGTVRFAAASDSDITSGLAAVLVAALSGLTPAEVLDADASWLRALGLGGAAGAVAASRVNGFANMLEAMKRRARMLTAEVPRFPSLLISKDSLEPQGAFAEAQAQYLRPDVATVDRLAATLREKQIGVVAHFYMDPQVQGVLSAAAEQWPHIHISDSLVMADAAVKMAEAGCRAVGVLGVDFMSENVRAILDEAGHTDVQVYRMSSSPIGCSLAEAAESAAYDRFLSEAAATPNSLHVVYINTSLLTKATADALVPTITCTSSNVVQTILQAFAQVPELTVWYGPDTYMGRNLAQLFTMLASADDADIKALHPAHDRATIRALLPRLRYFDAGTCIVHHIFGGETCELVRARYGDAYLTAHFEVPGEMFTLAMEAKARGMGCVGSTSNILDFIAGKLEGALAAPYGDRLQFVLGTEAGMITSIVRKVQAMLAAAGRDDVEVEVVFPVAPQSISTPRQAVAPGAAPLSLPGGLSIVPGPAGGEGCSLEGGCAACPYMRMNTLDALLGVCGRVGAPGGEAALAAFKPRAYAERVGGKTVAAAGCVPILHMRHFSQKKVLGDVLVDDIRGRHASA</sequence>
<dbReference type="Pfam" id="PF02657">
    <property type="entry name" value="SufE"/>
    <property type="match status" value="1"/>
</dbReference>
<dbReference type="InterPro" id="IPR003473">
    <property type="entry name" value="NadA"/>
</dbReference>
<dbReference type="InterPro" id="IPR036094">
    <property type="entry name" value="NadA_sf"/>
</dbReference>
<evidence type="ECO:0000256" key="1">
    <source>
        <dbReference type="ARBA" id="ARBA00001966"/>
    </source>
</evidence>
<dbReference type="STRING" id="145388.A0A0D2MKQ9"/>
<dbReference type="Proteomes" id="UP000054498">
    <property type="component" value="Unassembled WGS sequence"/>
</dbReference>
<dbReference type="EC" id="2.5.1.72" evidence="4"/>
<proteinExistence type="inferred from homology"/>
<comment type="catalytic activity">
    <reaction evidence="14">
        <text>iminosuccinate + dihydroxyacetone phosphate = quinolinate + phosphate + 2 H2O + H(+)</text>
        <dbReference type="Rhea" id="RHEA:25888"/>
        <dbReference type="ChEBI" id="CHEBI:15377"/>
        <dbReference type="ChEBI" id="CHEBI:15378"/>
        <dbReference type="ChEBI" id="CHEBI:29959"/>
        <dbReference type="ChEBI" id="CHEBI:43474"/>
        <dbReference type="ChEBI" id="CHEBI:57642"/>
        <dbReference type="ChEBI" id="CHEBI:77875"/>
        <dbReference type="EC" id="2.5.1.72"/>
    </reaction>
</comment>
<evidence type="ECO:0000256" key="12">
    <source>
        <dbReference type="ARBA" id="ARBA00023004"/>
    </source>
</evidence>
<dbReference type="Gene3D" id="3.40.50.10800">
    <property type="entry name" value="NadA-like"/>
    <property type="match status" value="3"/>
</dbReference>
<keyword evidence="6" id="KW-0150">Chloroplast</keyword>
<evidence type="ECO:0000313" key="19">
    <source>
        <dbReference type="Proteomes" id="UP000054498"/>
    </source>
</evidence>
<evidence type="ECO:0000256" key="15">
    <source>
        <dbReference type="ARBA" id="ARBA00061471"/>
    </source>
</evidence>
<keyword evidence="7" id="KW-0934">Plastid</keyword>
<dbReference type="UniPathway" id="UPA00253">
    <property type="reaction ID" value="UER00327"/>
</dbReference>
<evidence type="ECO:0000256" key="5">
    <source>
        <dbReference type="ARBA" id="ARBA00022485"/>
    </source>
</evidence>
<keyword evidence="10" id="KW-0479">Metal-binding</keyword>
<name>A0A0D2MKQ9_9CHLO</name>
<dbReference type="RefSeq" id="XP_013900156.1">
    <property type="nucleotide sequence ID" value="XM_014044702.1"/>
</dbReference>
<evidence type="ECO:0000256" key="9">
    <source>
        <dbReference type="ARBA" id="ARBA00022679"/>
    </source>
</evidence>
<keyword evidence="12" id="KW-0408">Iron</keyword>
<evidence type="ECO:0000256" key="16">
    <source>
        <dbReference type="ARBA" id="ARBA00073351"/>
    </source>
</evidence>
<organism evidence="18 19">
    <name type="scientific">Monoraphidium neglectum</name>
    <dbReference type="NCBI Taxonomy" id="145388"/>
    <lineage>
        <taxon>Eukaryota</taxon>
        <taxon>Viridiplantae</taxon>
        <taxon>Chlorophyta</taxon>
        <taxon>core chlorophytes</taxon>
        <taxon>Chlorophyceae</taxon>
        <taxon>CS clade</taxon>
        <taxon>Sphaeropleales</taxon>
        <taxon>Selenastraceae</taxon>
        <taxon>Monoraphidium</taxon>
    </lineage>
</organism>
<comment type="subcellular location">
    <subcellularLocation>
        <location evidence="2">Plastid</location>
        <location evidence="2">Chloroplast</location>
    </subcellularLocation>
</comment>
<dbReference type="KEGG" id="mng:MNEG_6827"/>
<dbReference type="FunFam" id="3.40.50.10800:FF:000008">
    <property type="entry name" value="Quinolinate synthase chloroplastic"/>
    <property type="match status" value="1"/>
</dbReference>
<dbReference type="GO" id="GO:0034628">
    <property type="term" value="P:'de novo' NAD+ biosynthetic process from L-aspartate"/>
    <property type="evidence" value="ECO:0007669"/>
    <property type="project" value="TreeGrafter"/>
</dbReference>
<evidence type="ECO:0000256" key="6">
    <source>
        <dbReference type="ARBA" id="ARBA00022528"/>
    </source>
</evidence>
<comment type="pathway">
    <text evidence="3">Cofactor biosynthesis; NAD(+) biosynthesis; quinolinate from iminoaspartate: step 1/1.</text>
</comment>